<evidence type="ECO:0000259" key="7">
    <source>
        <dbReference type="SMART" id="SM00702"/>
    </source>
</evidence>
<evidence type="ECO:0000256" key="6">
    <source>
        <dbReference type="SAM" id="MobiDB-lite"/>
    </source>
</evidence>
<name>A0A423W895_9PEZI</name>
<organism evidence="8 9">
    <name type="scientific">Cytospora leucostoma</name>
    <dbReference type="NCBI Taxonomy" id="1230097"/>
    <lineage>
        <taxon>Eukaryota</taxon>
        <taxon>Fungi</taxon>
        <taxon>Dikarya</taxon>
        <taxon>Ascomycota</taxon>
        <taxon>Pezizomycotina</taxon>
        <taxon>Sordariomycetes</taxon>
        <taxon>Sordariomycetidae</taxon>
        <taxon>Diaporthales</taxon>
        <taxon>Cytosporaceae</taxon>
        <taxon>Cytospora</taxon>
    </lineage>
</organism>
<evidence type="ECO:0000256" key="3">
    <source>
        <dbReference type="ARBA" id="ARBA00022964"/>
    </source>
</evidence>
<dbReference type="InterPro" id="IPR006620">
    <property type="entry name" value="Pro_4_hyd_alph"/>
</dbReference>
<dbReference type="InterPro" id="IPR044862">
    <property type="entry name" value="Pro_4_hyd_alph_FE2OG_OXY"/>
</dbReference>
<reference evidence="8 9" key="1">
    <citation type="submission" date="2015-09" db="EMBL/GenBank/DDBJ databases">
        <title>Host preference determinants of Valsa canker pathogens revealed by comparative genomics.</title>
        <authorList>
            <person name="Yin Z."/>
            <person name="Huang L."/>
        </authorList>
    </citation>
    <scope>NUCLEOTIDE SEQUENCE [LARGE SCALE GENOMIC DNA]</scope>
    <source>
        <strain evidence="8 9">SXYLt</strain>
    </source>
</reference>
<sequence>MMFPFTSATLSGDPRSHNAKDRGIPERKTIQMTYASRDVSLPPDFLSLDHPPPDAQPVTLSLIDWASTALPVNEGRFAAVLDSVISPSECAELLRLAESSVDVANMQYARADQDPWLPAMVNAGGGYEVLDSKYRNSDRIIWDSQEVVDRIWARCLQGRVGEVLRGRMGALDDETSGAWRRLGSGRQLVKQRWEFDRLNQRMRFLRYEPGQFFKPHSDSPYGEEVDGKKFKTFFTVHLYLNDSVAEVGEEAELVGGATSFLSSNNKTKVDVDPKAGRLLIFQQRGLKHAGDDVVKGTKYTMRTDVLYELIEETPEE</sequence>
<dbReference type="PANTHER" id="PTHR10869:SF241">
    <property type="entry name" value="FE2OG DIOXYGENASE DOMAIN-CONTAINING PROTEIN"/>
    <property type="match status" value="1"/>
</dbReference>
<feature type="domain" description="Prolyl 4-hydroxylase alpha subunit" evidence="7">
    <location>
        <begin position="76"/>
        <end position="306"/>
    </location>
</feature>
<evidence type="ECO:0000313" key="8">
    <source>
        <dbReference type="EMBL" id="ROV99560.1"/>
    </source>
</evidence>
<dbReference type="Proteomes" id="UP000285146">
    <property type="component" value="Unassembled WGS sequence"/>
</dbReference>
<dbReference type="GO" id="GO:0031418">
    <property type="term" value="F:L-ascorbic acid binding"/>
    <property type="evidence" value="ECO:0007669"/>
    <property type="project" value="InterPro"/>
</dbReference>
<feature type="compositionally biased region" description="Basic and acidic residues" evidence="6">
    <location>
        <begin position="14"/>
        <end position="24"/>
    </location>
</feature>
<proteinExistence type="predicted"/>
<evidence type="ECO:0000256" key="5">
    <source>
        <dbReference type="ARBA" id="ARBA00023004"/>
    </source>
</evidence>
<keyword evidence="9" id="KW-1185">Reference proteome</keyword>
<dbReference type="PANTHER" id="PTHR10869">
    <property type="entry name" value="PROLYL 4-HYDROXYLASE ALPHA SUBUNIT"/>
    <property type="match status" value="1"/>
</dbReference>
<evidence type="ECO:0000256" key="2">
    <source>
        <dbReference type="ARBA" id="ARBA00022723"/>
    </source>
</evidence>
<dbReference type="Pfam" id="PF13640">
    <property type="entry name" value="2OG-FeII_Oxy_3"/>
    <property type="match status" value="1"/>
</dbReference>
<dbReference type="GO" id="GO:0005506">
    <property type="term" value="F:iron ion binding"/>
    <property type="evidence" value="ECO:0007669"/>
    <property type="project" value="InterPro"/>
</dbReference>
<dbReference type="STRING" id="1230097.A0A423W895"/>
<keyword evidence="2" id="KW-0479">Metal-binding</keyword>
<keyword evidence="4" id="KW-0560">Oxidoreductase</keyword>
<evidence type="ECO:0000256" key="4">
    <source>
        <dbReference type="ARBA" id="ARBA00023002"/>
    </source>
</evidence>
<evidence type="ECO:0000256" key="1">
    <source>
        <dbReference type="ARBA" id="ARBA00001961"/>
    </source>
</evidence>
<comment type="caution">
    <text evidence="8">The sequence shown here is derived from an EMBL/GenBank/DDBJ whole genome shotgun (WGS) entry which is preliminary data.</text>
</comment>
<dbReference type="InParanoid" id="A0A423W895"/>
<feature type="region of interest" description="Disordered" evidence="6">
    <location>
        <begin position="1"/>
        <end position="24"/>
    </location>
</feature>
<dbReference type="InterPro" id="IPR045054">
    <property type="entry name" value="P4HA-like"/>
</dbReference>
<dbReference type="AlphaFoldDB" id="A0A423W895"/>
<comment type="cofactor">
    <cofactor evidence="1">
        <name>L-ascorbate</name>
        <dbReference type="ChEBI" id="CHEBI:38290"/>
    </cofactor>
</comment>
<protein>
    <recommendedName>
        <fullName evidence="7">Prolyl 4-hydroxylase alpha subunit domain-containing protein</fullName>
    </recommendedName>
</protein>
<dbReference type="Gene3D" id="2.60.120.620">
    <property type="entry name" value="q2cbj1_9rhob like domain"/>
    <property type="match status" value="1"/>
</dbReference>
<dbReference type="OrthoDB" id="69177at2759"/>
<feature type="compositionally biased region" description="Polar residues" evidence="6">
    <location>
        <begin position="1"/>
        <end position="10"/>
    </location>
</feature>
<keyword evidence="3" id="KW-0223">Dioxygenase</keyword>
<accession>A0A423W895</accession>
<evidence type="ECO:0000313" key="9">
    <source>
        <dbReference type="Proteomes" id="UP000285146"/>
    </source>
</evidence>
<dbReference type="GO" id="GO:0004656">
    <property type="term" value="F:procollagen-proline 4-dioxygenase activity"/>
    <property type="evidence" value="ECO:0007669"/>
    <property type="project" value="TreeGrafter"/>
</dbReference>
<dbReference type="SMART" id="SM00702">
    <property type="entry name" value="P4Hc"/>
    <property type="match status" value="1"/>
</dbReference>
<dbReference type="GO" id="GO:0005783">
    <property type="term" value="C:endoplasmic reticulum"/>
    <property type="evidence" value="ECO:0007669"/>
    <property type="project" value="TreeGrafter"/>
</dbReference>
<dbReference type="EMBL" id="LKEB01000058">
    <property type="protein sequence ID" value="ROV99560.1"/>
    <property type="molecule type" value="Genomic_DNA"/>
</dbReference>
<keyword evidence="5" id="KW-0408">Iron</keyword>
<gene>
    <name evidence="8" type="ORF">VPNG_07707</name>
</gene>